<evidence type="ECO:0000256" key="1">
    <source>
        <dbReference type="SAM" id="MobiDB-lite"/>
    </source>
</evidence>
<feature type="compositionally biased region" description="Polar residues" evidence="1">
    <location>
        <begin position="798"/>
        <end position="807"/>
    </location>
</feature>
<feature type="region of interest" description="Disordered" evidence="1">
    <location>
        <begin position="24"/>
        <end position="45"/>
    </location>
</feature>
<evidence type="ECO:0000313" key="3">
    <source>
        <dbReference type="Proteomes" id="UP000238823"/>
    </source>
</evidence>
<organism evidence="2 3">
    <name type="scientific">Enhygromyxa salina</name>
    <dbReference type="NCBI Taxonomy" id="215803"/>
    <lineage>
        <taxon>Bacteria</taxon>
        <taxon>Pseudomonadati</taxon>
        <taxon>Myxococcota</taxon>
        <taxon>Polyangia</taxon>
        <taxon>Nannocystales</taxon>
        <taxon>Nannocystaceae</taxon>
        <taxon>Enhygromyxa</taxon>
    </lineage>
</organism>
<sequence>MAELAQGVARVAGRLLALTVARVQGQEDRRGDRREGGAAEARDQHHLGARVVQRAGQRELEHGAQLVACLAGPGAREQDRRQLAAGLDQLTRLARAERSGLAGVGDQRDLGLAKPAQDLAPGFGQGVVAERRHPRRGLELDALELLAEQRLARLPHLQQRVGHARVGARFADHAGDVELVRIRAEGLGVGAEELLGRVVVGVEQRDDRVQRAGTLEVVGGGVAAGQGLQRRQVDRVELEQPVMVAEHLVIAGDLAGLGQPLVEARELLAVLDAKLGVGVGVPGLRQLLGQAGGVLERGRGLGGGLLGLQRAEPDQQGHARGQVLFALVAIAGLGLLASLAEPGQEARDQRLQLVGAAGGLEHLGLGEHRRRGHRGQLHGTVRVVGRDGDADPCVRGRAVCGLGAGLGRRVSFGLGPGGVGRRAHERDADPLEQQFQALLVAALAQQQPLEAAQRQRGVVRRRGPERELQLRAIQHGRRAVRHQDQAHSHVLERLALELGDPRATLAAGQLAAALGLADLAVHGHLRGVVVEHPGVDPGRAAGEGILDRLGEPRGVLGGPEHVAPIARAGDDRRERSGVAGVELERAPEPSLGLLGALALELALARDRVDLGGELGLAGVEHERLTQLLLAGLESLVELVDGGEHVAVALGGHPVADHGQANREVVAVVAQRGGQPSVGFAAAVRGLEHPGEQQQALDEVGLITDEGQGLDRALELLLGLGERARVEQQLAEPEPGLGVIGVGLERRFEARPRGRDIAGGPVGDAPDLGQEPRADAVAAELRQLLVHERRRAVEVTRVDPQSDQTLDRSGQAGGPAGDELGATALIAGLALGGVEDPAVGDLGPLRLREATAGDVGGLEHPVGIAEPLEPIDEHGLVVERPRELGPQRDQLVVVGGQLERAGEQLERRRVPLALFMQDPREREAEVADPLAARVLIGLVRELGVESFDALAQQRDPGLEPIRAAIQPAEPERDLVVLGGLGGQLLEGLGRGDLVAQPLLQRASLDHQELDPRGLAGLVVERRVAGHTLEPGVEDRQQLVPASGLEIQLLQFHERALVLGPQLAVVVPRVDRPVGQGQALAVDLGDRREVVGLRVGVEQRLVGGPQRVDRLGPLLAAQQQSGHARRHLGPLGEVAGQEPQQLERVVAPTGLFVELGQAHGPVHALGVVELPALGVEQIRVGLDVVAASLELLVDDQQLVERADVRRVDGQDRAVAGLGWLERVVVLMERGDPQVERDDVLGQRGLVEQLLPRPQQPRPGAVAGRERLETGHALGLLGDQQQRPLVTDERALDQLGAVFPQARAGQVNVDLLLLVGGGQLGVSERELFPGARDLGSARQHGTRDRGQLGQPLGEVEAVVVGDVQTMGVGGRLAALGRERGERLGQRDGLAAKSLGRRIQGRIELAGDLAGDLALASLTLGLAWIGEVADHPADRGGLEIGRGHLLDVADPGLDAVEVVDLLDLFKVLEVVDQLDHRVIAAPDR</sequence>
<feature type="region of interest" description="Disordered" evidence="1">
    <location>
        <begin position="794"/>
        <end position="818"/>
    </location>
</feature>
<protein>
    <submittedName>
        <fullName evidence="2">Uncharacterized protein</fullName>
    </submittedName>
</protein>
<accession>A0A2S9YLU2</accession>
<dbReference type="Proteomes" id="UP000238823">
    <property type="component" value="Unassembled WGS sequence"/>
</dbReference>
<reference evidence="2 3" key="1">
    <citation type="submission" date="2018-03" db="EMBL/GenBank/DDBJ databases">
        <title>Draft Genome Sequences of the Obligatory Marine Myxobacteria Enhygromyxa salina SWB007.</title>
        <authorList>
            <person name="Poehlein A."/>
            <person name="Moghaddam J.A."/>
            <person name="Harms H."/>
            <person name="Alanjari M."/>
            <person name="Koenig G.M."/>
            <person name="Daniel R."/>
            <person name="Schaeberle T.F."/>
        </authorList>
    </citation>
    <scope>NUCLEOTIDE SEQUENCE [LARGE SCALE GENOMIC DNA]</scope>
    <source>
        <strain evidence="2 3">SWB007</strain>
    </source>
</reference>
<proteinExistence type="predicted"/>
<gene>
    <name evidence="2" type="ORF">ENSA7_42310</name>
</gene>
<comment type="caution">
    <text evidence="2">The sequence shown here is derived from an EMBL/GenBank/DDBJ whole genome shotgun (WGS) entry which is preliminary data.</text>
</comment>
<feature type="compositionally biased region" description="Basic and acidic residues" evidence="1">
    <location>
        <begin position="25"/>
        <end position="45"/>
    </location>
</feature>
<name>A0A2S9YLU2_9BACT</name>
<dbReference type="EMBL" id="PVNL01000085">
    <property type="protein sequence ID" value="PRQ06061.1"/>
    <property type="molecule type" value="Genomic_DNA"/>
</dbReference>
<evidence type="ECO:0000313" key="2">
    <source>
        <dbReference type="EMBL" id="PRQ06061.1"/>
    </source>
</evidence>